<dbReference type="PROSITE" id="PS50045">
    <property type="entry name" value="SIGMA54_INTERACT_4"/>
    <property type="match status" value="1"/>
</dbReference>
<dbReference type="EMBL" id="AZLZ01002229">
    <property type="protein sequence ID" value="ETJ16672.1"/>
    <property type="molecule type" value="Genomic_DNA"/>
</dbReference>
<evidence type="ECO:0000313" key="5">
    <source>
        <dbReference type="Proteomes" id="UP000018853"/>
    </source>
</evidence>
<feature type="domain" description="Sigma-54 factor interaction" evidence="3">
    <location>
        <begin position="47"/>
        <end position="133"/>
    </location>
</feature>
<dbReference type="Pfam" id="PF03956">
    <property type="entry name" value="Lys_export"/>
    <property type="match status" value="1"/>
</dbReference>
<keyword evidence="2" id="KW-0804">Transcription</keyword>
<dbReference type="PANTHER" id="PTHR35804:SF1">
    <property type="entry name" value="LYSINE EXPORTER LYSO"/>
    <property type="match status" value="1"/>
</dbReference>
<dbReference type="Gene3D" id="3.40.50.300">
    <property type="entry name" value="P-loop containing nucleotide triphosphate hydrolases"/>
    <property type="match status" value="1"/>
</dbReference>
<reference evidence="4 5" key="1">
    <citation type="submission" date="2013-12" db="EMBL/GenBank/DDBJ databases">
        <title>A Varibaculum cambriense genome reconstructed from a premature infant gut community with otherwise low bacterial novelty that shifts toward anaerobic metabolism during the third week of life.</title>
        <authorList>
            <person name="Brown C.T."/>
            <person name="Sharon I."/>
            <person name="Thomas B.C."/>
            <person name="Castelle C.J."/>
            <person name="Morowitz M.J."/>
            <person name="Banfield J.F."/>
        </authorList>
    </citation>
    <scope>NUCLEOTIDE SEQUENCE [LARGE SCALE GENOMIC DNA]</scope>
    <source>
        <strain evidence="5">DORA_A_5_14_21</strain>
    </source>
</reference>
<organism evidence="4 5">
    <name type="scientific">Escherichia coli DORA_A_5_14_21</name>
    <dbReference type="NCBI Taxonomy" id="1403943"/>
    <lineage>
        <taxon>Bacteria</taxon>
        <taxon>Pseudomonadati</taxon>
        <taxon>Pseudomonadota</taxon>
        <taxon>Gammaproteobacteria</taxon>
        <taxon>Enterobacterales</taxon>
        <taxon>Enterobacteriaceae</taxon>
        <taxon>Escherichia</taxon>
    </lineage>
</organism>
<proteinExistence type="predicted"/>
<sequence length="133" mass="14394">LSGILLTESFGPVIGSAAFFNDLARELIAIMLIPGLIRRSRSTALGLCGATSMDFTLPVLQRTGGLELAHGGTLFLEKIEYLAVELQSALLQVIKQGVITRLDARRLIPIDVKVIATTTADLAMLVEQNRFSR</sequence>
<keyword evidence="1" id="KW-0805">Transcription regulation</keyword>
<dbReference type="InterPro" id="IPR002078">
    <property type="entry name" value="Sigma_54_int"/>
</dbReference>
<dbReference type="GO" id="GO:0015661">
    <property type="term" value="F:L-lysine efflux transmembrane transporter activity"/>
    <property type="evidence" value="ECO:0007669"/>
    <property type="project" value="InterPro"/>
</dbReference>
<dbReference type="SUPFAM" id="SSF52540">
    <property type="entry name" value="P-loop containing nucleoside triphosphate hydrolases"/>
    <property type="match status" value="1"/>
</dbReference>
<gene>
    <name evidence="4" type="ORF">Q609_ECAC02229G0001</name>
</gene>
<evidence type="ECO:0000259" key="3">
    <source>
        <dbReference type="PROSITE" id="PS50045"/>
    </source>
</evidence>
<dbReference type="InterPro" id="IPR025943">
    <property type="entry name" value="Sigma_54_int_dom_ATP-bd_2"/>
</dbReference>
<dbReference type="GO" id="GO:0006355">
    <property type="term" value="P:regulation of DNA-templated transcription"/>
    <property type="evidence" value="ECO:0007669"/>
    <property type="project" value="InterPro"/>
</dbReference>
<evidence type="ECO:0000256" key="1">
    <source>
        <dbReference type="ARBA" id="ARBA00023015"/>
    </source>
</evidence>
<dbReference type="Proteomes" id="UP000018853">
    <property type="component" value="Unassembled WGS sequence"/>
</dbReference>
<feature type="non-terminal residue" evidence="4">
    <location>
        <position position="1"/>
    </location>
</feature>
<dbReference type="AlphaFoldDB" id="W1WEQ7"/>
<dbReference type="GO" id="GO:0005886">
    <property type="term" value="C:plasma membrane"/>
    <property type="evidence" value="ECO:0007669"/>
    <property type="project" value="TreeGrafter"/>
</dbReference>
<dbReference type="InterPro" id="IPR005642">
    <property type="entry name" value="LysO"/>
</dbReference>
<comment type="caution">
    <text evidence="4">The sequence shown here is derived from an EMBL/GenBank/DDBJ whole genome shotgun (WGS) entry which is preliminary data.</text>
</comment>
<evidence type="ECO:0000256" key="2">
    <source>
        <dbReference type="ARBA" id="ARBA00023163"/>
    </source>
</evidence>
<evidence type="ECO:0000313" key="4">
    <source>
        <dbReference type="EMBL" id="ETJ16672.1"/>
    </source>
</evidence>
<dbReference type="InterPro" id="IPR027417">
    <property type="entry name" value="P-loop_NTPase"/>
</dbReference>
<dbReference type="PANTHER" id="PTHR35804">
    <property type="entry name" value="LYSINE EXPORTER LYSO"/>
    <property type="match status" value="1"/>
</dbReference>
<dbReference type="GO" id="GO:0005524">
    <property type="term" value="F:ATP binding"/>
    <property type="evidence" value="ECO:0007669"/>
    <property type="project" value="InterPro"/>
</dbReference>
<protein>
    <recommendedName>
        <fullName evidence="3">Sigma-54 factor interaction domain-containing protein</fullName>
    </recommendedName>
</protein>
<accession>W1WEQ7</accession>
<name>W1WEQ7_ECOLX</name>
<dbReference type="PROSITE" id="PS00676">
    <property type="entry name" value="SIGMA54_INTERACT_2"/>
    <property type="match status" value="1"/>
</dbReference>
<feature type="non-terminal residue" evidence="4">
    <location>
        <position position="133"/>
    </location>
</feature>